<keyword evidence="3" id="KW-1185">Reference proteome</keyword>
<dbReference type="Pfam" id="PF13304">
    <property type="entry name" value="AAA_21"/>
    <property type="match status" value="1"/>
</dbReference>
<accession>A0ABW3NH76</accession>
<feature type="domain" description="ATPase AAA-type core" evidence="1">
    <location>
        <begin position="57"/>
        <end position="386"/>
    </location>
</feature>
<dbReference type="PANTHER" id="PTHR40396:SF1">
    <property type="entry name" value="ATPASE AAA-TYPE CORE DOMAIN-CONTAINING PROTEIN"/>
    <property type="match status" value="1"/>
</dbReference>
<evidence type="ECO:0000313" key="3">
    <source>
        <dbReference type="Proteomes" id="UP001597041"/>
    </source>
</evidence>
<gene>
    <name evidence="2" type="ORF">ACFQ19_08120</name>
</gene>
<dbReference type="EMBL" id="JBHTKK010000007">
    <property type="protein sequence ID" value="MFD1065991.1"/>
    <property type="molecule type" value="Genomic_DNA"/>
</dbReference>
<dbReference type="SUPFAM" id="SSF52540">
    <property type="entry name" value="P-loop containing nucleoside triphosphate hydrolases"/>
    <property type="match status" value="1"/>
</dbReference>
<dbReference type="PANTHER" id="PTHR40396">
    <property type="entry name" value="ATPASE-LIKE PROTEIN"/>
    <property type="match status" value="1"/>
</dbReference>
<evidence type="ECO:0000313" key="2">
    <source>
        <dbReference type="EMBL" id="MFD1065991.1"/>
    </source>
</evidence>
<evidence type="ECO:0000259" key="1">
    <source>
        <dbReference type="Pfam" id="PF13304"/>
    </source>
</evidence>
<protein>
    <submittedName>
        <fullName evidence="2">ATP/GTP-binding protein</fullName>
    </submittedName>
</protein>
<dbReference type="RefSeq" id="WP_379591576.1">
    <property type="nucleotide sequence ID" value="NZ_JBHTKK010000007.1"/>
</dbReference>
<sequence>MLLTFEIENFLSFKDKQIFTFLADYNRADIFNGNTIAKIPKNRDSSKKSNVLNGSLLYGANAGGKTNFISAFHTLKQIVNHEDSLRQLHGEFSFKFTNTPKPASFKLAILKELNEKNYVLHYELSFSKNEITYEKLTKQTVKHTKLGKESVIYERNYQDLVQYDTAIQSLVYDFLPKNFQHSTLLHLFVNKINHSYFKDIVESKEFQWMNEVYRFITQDIVLKNQDGISKSDLADRINEDEGLKQAILGALDDVDITIDDFEIIDITDAYINELRQSTLELNEYTRNQVIHEQEQKRIFDIKTIRKSDDNHYPLELMNESRGTIEFIRDFIQIFDCIQNNKLYIVDEIENHYHPLIQFYIIKRFLGSPDDNSKSQGQFLFTTHNTDFLEANLLAKEQIWFIDKNQQTLASEFYRFSEFQEISYKNHNWRNLYNEGRFGAIPKVMD</sequence>
<organism evidence="2 3">
    <name type="scientific">Oceanobacillus locisalsi</name>
    <dbReference type="NCBI Taxonomy" id="546107"/>
    <lineage>
        <taxon>Bacteria</taxon>
        <taxon>Bacillati</taxon>
        <taxon>Bacillota</taxon>
        <taxon>Bacilli</taxon>
        <taxon>Bacillales</taxon>
        <taxon>Bacillaceae</taxon>
        <taxon>Oceanobacillus</taxon>
    </lineage>
</organism>
<dbReference type="Proteomes" id="UP001597041">
    <property type="component" value="Unassembled WGS sequence"/>
</dbReference>
<dbReference type="InterPro" id="IPR003959">
    <property type="entry name" value="ATPase_AAA_core"/>
</dbReference>
<comment type="caution">
    <text evidence="2">The sequence shown here is derived from an EMBL/GenBank/DDBJ whole genome shotgun (WGS) entry which is preliminary data.</text>
</comment>
<dbReference type="InterPro" id="IPR027417">
    <property type="entry name" value="P-loop_NTPase"/>
</dbReference>
<proteinExistence type="predicted"/>
<name>A0ABW3NH76_9BACI</name>
<reference evidence="3" key="1">
    <citation type="journal article" date="2019" name="Int. J. Syst. Evol. Microbiol.">
        <title>The Global Catalogue of Microorganisms (GCM) 10K type strain sequencing project: providing services to taxonomists for standard genome sequencing and annotation.</title>
        <authorList>
            <consortium name="The Broad Institute Genomics Platform"/>
            <consortium name="The Broad Institute Genome Sequencing Center for Infectious Disease"/>
            <person name="Wu L."/>
            <person name="Ma J."/>
        </authorList>
    </citation>
    <scope>NUCLEOTIDE SEQUENCE [LARGE SCALE GENOMIC DNA]</scope>
    <source>
        <strain evidence="3">CCUG 56608</strain>
    </source>
</reference>